<dbReference type="EMBL" id="FUYQ01000009">
    <property type="protein sequence ID" value="SKB52687.1"/>
    <property type="molecule type" value="Genomic_DNA"/>
</dbReference>
<sequence>MKPVHISILLVSVCLLSFSGCTGKQDKQQDSSEPLVIAKTPVIVACPSDTIPLTEEVTLNATASYLLKSDVKANATGYITDVHVKLADYIKKGQILFGIQTKEARALGNTINKLDSSFRFSGATTVLSPSTGYVEMLNHQTGDYIQDGDILATITDASSFGFVMDVPYEYYQLITINKQLSVYLPDGRELKGQVSKIIPSVDKVAQTQKVLVKVVNAGSIPENLIATIKLTKNKVYGLSVPKSAVLTNETQSSYWVMKLINDTTAIKTTITKGIETEQWVQVASGNLSVTDRIITSGNYGLNDTAYVQIQK</sequence>
<dbReference type="SUPFAM" id="SSF111369">
    <property type="entry name" value="HlyD-like secretion proteins"/>
    <property type="match status" value="1"/>
</dbReference>
<accession>A0A1T5BZU0</accession>
<dbReference type="Gene3D" id="2.40.420.20">
    <property type="match status" value="1"/>
</dbReference>
<proteinExistence type="predicted"/>
<keyword evidence="3" id="KW-1185">Reference proteome</keyword>
<feature type="chain" id="PRO_5012368894" evidence="1">
    <location>
        <begin position="25"/>
        <end position="311"/>
    </location>
</feature>
<name>A0A1T5BZU0_9BACT</name>
<keyword evidence="1" id="KW-0732">Signal</keyword>
<dbReference type="RefSeq" id="WP_079683180.1">
    <property type="nucleotide sequence ID" value="NZ_FUYQ01000009.1"/>
</dbReference>
<dbReference type="GO" id="GO:0015562">
    <property type="term" value="F:efflux transmembrane transporter activity"/>
    <property type="evidence" value="ECO:0007669"/>
    <property type="project" value="TreeGrafter"/>
</dbReference>
<dbReference type="PANTHER" id="PTHR30469:SF15">
    <property type="entry name" value="HLYD FAMILY OF SECRETION PROTEINS"/>
    <property type="match status" value="1"/>
</dbReference>
<dbReference type="Gene3D" id="2.40.50.100">
    <property type="match status" value="1"/>
</dbReference>
<dbReference type="PROSITE" id="PS51257">
    <property type="entry name" value="PROKAR_LIPOPROTEIN"/>
    <property type="match status" value="1"/>
</dbReference>
<gene>
    <name evidence="2" type="ORF">SAMN05660349_01620</name>
</gene>
<dbReference type="GO" id="GO:1990281">
    <property type="term" value="C:efflux pump complex"/>
    <property type="evidence" value="ECO:0007669"/>
    <property type="project" value="TreeGrafter"/>
</dbReference>
<protein>
    <submittedName>
        <fullName evidence="2">Barrel-sandwich domain of CusB or HlyD membrane-fusion</fullName>
    </submittedName>
</protein>
<feature type="signal peptide" evidence="1">
    <location>
        <begin position="1"/>
        <end position="24"/>
    </location>
</feature>
<evidence type="ECO:0000313" key="3">
    <source>
        <dbReference type="Proteomes" id="UP000190852"/>
    </source>
</evidence>
<dbReference type="Proteomes" id="UP000190852">
    <property type="component" value="Unassembled WGS sequence"/>
</dbReference>
<organism evidence="2 3">
    <name type="scientific">Parabacteroides chartae</name>
    <dbReference type="NCBI Taxonomy" id="1037355"/>
    <lineage>
        <taxon>Bacteria</taxon>
        <taxon>Pseudomonadati</taxon>
        <taxon>Bacteroidota</taxon>
        <taxon>Bacteroidia</taxon>
        <taxon>Bacteroidales</taxon>
        <taxon>Tannerellaceae</taxon>
        <taxon>Parabacteroides</taxon>
    </lineage>
</organism>
<dbReference type="AlphaFoldDB" id="A0A1T5BZU0"/>
<dbReference type="PANTHER" id="PTHR30469">
    <property type="entry name" value="MULTIDRUG RESISTANCE PROTEIN MDTA"/>
    <property type="match status" value="1"/>
</dbReference>
<evidence type="ECO:0000256" key="1">
    <source>
        <dbReference type="SAM" id="SignalP"/>
    </source>
</evidence>
<reference evidence="3" key="1">
    <citation type="submission" date="2017-02" db="EMBL/GenBank/DDBJ databases">
        <authorList>
            <person name="Varghese N."/>
            <person name="Submissions S."/>
        </authorList>
    </citation>
    <scope>NUCLEOTIDE SEQUENCE [LARGE SCALE GENOMIC DNA]</scope>
    <source>
        <strain evidence="3">DSM 24967</strain>
    </source>
</reference>
<evidence type="ECO:0000313" key="2">
    <source>
        <dbReference type="EMBL" id="SKB52687.1"/>
    </source>
</evidence>